<accession>A0AAD3XUT5</accession>
<dbReference type="Proteomes" id="UP001279734">
    <property type="component" value="Unassembled WGS sequence"/>
</dbReference>
<organism evidence="1 2">
    <name type="scientific">Nepenthes gracilis</name>
    <name type="common">Slender pitcher plant</name>
    <dbReference type="NCBI Taxonomy" id="150966"/>
    <lineage>
        <taxon>Eukaryota</taxon>
        <taxon>Viridiplantae</taxon>
        <taxon>Streptophyta</taxon>
        <taxon>Embryophyta</taxon>
        <taxon>Tracheophyta</taxon>
        <taxon>Spermatophyta</taxon>
        <taxon>Magnoliopsida</taxon>
        <taxon>eudicotyledons</taxon>
        <taxon>Gunneridae</taxon>
        <taxon>Pentapetalae</taxon>
        <taxon>Caryophyllales</taxon>
        <taxon>Nepenthaceae</taxon>
        <taxon>Nepenthes</taxon>
    </lineage>
</organism>
<dbReference type="AlphaFoldDB" id="A0AAD3XUT5"/>
<name>A0AAD3XUT5_NEPGR</name>
<reference evidence="1" key="1">
    <citation type="submission" date="2023-05" db="EMBL/GenBank/DDBJ databases">
        <title>Nepenthes gracilis genome sequencing.</title>
        <authorList>
            <person name="Fukushima K."/>
        </authorList>
    </citation>
    <scope>NUCLEOTIDE SEQUENCE</scope>
    <source>
        <strain evidence="1">SING2019-196</strain>
    </source>
</reference>
<sequence>MVVLGGERLSLRVHLGASASDSYFSEPPEPNPGAHISTHYRANFHQTPRCVPLLGGVKPQRKAKASFSRPKWKTDLQALRLPFLSPWRRSGSDPAPKLLSLASISPFLSSSSLLLHVHLPLWSLLVAPDDGRGGFCFVGVICDVGETEKRRKIWNFQQNLSLIFPGVWSN</sequence>
<comment type="caution">
    <text evidence="1">The sequence shown here is derived from an EMBL/GenBank/DDBJ whole genome shotgun (WGS) entry which is preliminary data.</text>
</comment>
<proteinExistence type="predicted"/>
<protein>
    <submittedName>
        <fullName evidence="1">Uncharacterized protein</fullName>
    </submittedName>
</protein>
<keyword evidence="2" id="KW-1185">Reference proteome</keyword>
<evidence type="ECO:0000313" key="2">
    <source>
        <dbReference type="Proteomes" id="UP001279734"/>
    </source>
</evidence>
<gene>
    <name evidence="1" type="ORF">Nepgr_018927</name>
</gene>
<dbReference type="EMBL" id="BSYO01000017">
    <property type="protein sequence ID" value="GMH17086.1"/>
    <property type="molecule type" value="Genomic_DNA"/>
</dbReference>
<evidence type="ECO:0000313" key="1">
    <source>
        <dbReference type="EMBL" id="GMH17086.1"/>
    </source>
</evidence>